<evidence type="ECO:0000313" key="2">
    <source>
        <dbReference type="Proteomes" id="UP001165121"/>
    </source>
</evidence>
<dbReference type="Proteomes" id="UP001165121">
    <property type="component" value="Unassembled WGS sequence"/>
</dbReference>
<accession>A0A9W6XCT0</accession>
<proteinExistence type="predicted"/>
<dbReference type="AlphaFoldDB" id="A0A9W6XCT0"/>
<organism evidence="1 2">
    <name type="scientific">Phytophthora fragariaefolia</name>
    <dbReference type="NCBI Taxonomy" id="1490495"/>
    <lineage>
        <taxon>Eukaryota</taxon>
        <taxon>Sar</taxon>
        <taxon>Stramenopiles</taxon>
        <taxon>Oomycota</taxon>
        <taxon>Peronosporomycetes</taxon>
        <taxon>Peronosporales</taxon>
        <taxon>Peronosporaceae</taxon>
        <taxon>Phytophthora</taxon>
    </lineage>
</organism>
<reference evidence="1" key="1">
    <citation type="submission" date="2023-04" db="EMBL/GenBank/DDBJ databases">
        <title>Phytophthora fragariaefolia NBRC 109709.</title>
        <authorList>
            <person name="Ichikawa N."/>
            <person name="Sato H."/>
            <person name="Tonouchi N."/>
        </authorList>
    </citation>
    <scope>NUCLEOTIDE SEQUENCE</scope>
    <source>
        <strain evidence="1">NBRC 109709</strain>
    </source>
</reference>
<gene>
    <name evidence="1" type="ORF">Pfra01_000963000</name>
</gene>
<sequence length="103" mass="11511">MLDQAHRVLELESGAVPGPQQSSQVHSVRQLGRLQLQRRPHAPTDVKLSGIGWKTSRLDEQPIATPDSNWAQLREMPNVRTSDATSQWAIAGDYQEQASQRTL</sequence>
<evidence type="ECO:0000313" key="1">
    <source>
        <dbReference type="EMBL" id="GMF35903.1"/>
    </source>
</evidence>
<name>A0A9W6XCT0_9STRA</name>
<comment type="caution">
    <text evidence="1">The sequence shown here is derived from an EMBL/GenBank/DDBJ whole genome shotgun (WGS) entry which is preliminary data.</text>
</comment>
<protein>
    <submittedName>
        <fullName evidence="1">Unnamed protein product</fullName>
    </submittedName>
</protein>
<dbReference type="EMBL" id="BSXT01000901">
    <property type="protein sequence ID" value="GMF35903.1"/>
    <property type="molecule type" value="Genomic_DNA"/>
</dbReference>
<keyword evidence="2" id="KW-1185">Reference proteome</keyword>